<proteinExistence type="inferred from homology"/>
<dbReference type="Pfam" id="PF21365">
    <property type="entry name" value="Glyco_hydro_31_3rd"/>
    <property type="match status" value="1"/>
</dbReference>
<evidence type="ECO:0000256" key="4">
    <source>
        <dbReference type="ARBA" id="ARBA00023295"/>
    </source>
</evidence>
<keyword evidence="9" id="KW-1185">Reference proteome</keyword>
<evidence type="ECO:0000256" key="5">
    <source>
        <dbReference type="RuleBase" id="RU361185"/>
    </source>
</evidence>
<dbReference type="Proteomes" id="UP000274131">
    <property type="component" value="Unassembled WGS sequence"/>
</dbReference>
<dbReference type="SUPFAM" id="SSF51011">
    <property type="entry name" value="Glycosyl hydrolase domain"/>
    <property type="match status" value="1"/>
</dbReference>
<comment type="similarity">
    <text evidence="1 5">Belongs to the glycosyl hydrolase 31 family.</text>
</comment>
<feature type="domain" description="Glycoside hydrolase family 31 TIM barrel" evidence="6">
    <location>
        <begin position="88"/>
        <end position="463"/>
    </location>
</feature>
<dbReference type="CDD" id="cd06602">
    <property type="entry name" value="GH31_MGAM_SI_GAA"/>
    <property type="match status" value="1"/>
</dbReference>
<dbReference type="Gene3D" id="2.60.40.1760">
    <property type="entry name" value="glycosyl hydrolase (family 31)"/>
    <property type="match status" value="1"/>
</dbReference>
<dbReference type="AlphaFoldDB" id="A0A0N4VM64"/>
<dbReference type="EMBL" id="UXUI01011784">
    <property type="protein sequence ID" value="VDD96509.1"/>
    <property type="molecule type" value="Genomic_DNA"/>
</dbReference>
<evidence type="ECO:0000313" key="10">
    <source>
        <dbReference type="WBParaSite" id="EVEC_0001201501-mRNA-1"/>
    </source>
</evidence>
<feature type="domain" description="Glycosyl hydrolase family 31 C-terminal" evidence="7">
    <location>
        <begin position="471"/>
        <end position="560"/>
    </location>
</feature>
<evidence type="ECO:0000313" key="9">
    <source>
        <dbReference type="Proteomes" id="UP000274131"/>
    </source>
</evidence>
<dbReference type="CDD" id="cd14752">
    <property type="entry name" value="GH31_N"/>
    <property type="match status" value="1"/>
</dbReference>
<dbReference type="InterPro" id="IPR011013">
    <property type="entry name" value="Gal_mutarotase_sf_dom"/>
</dbReference>
<name>A0A0N4VM64_ENTVE</name>
<dbReference type="GO" id="GO:0005975">
    <property type="term" value="P:carbohydrate metabolic process"/>
    <property type="evidence" value="ECO:0007669"/>
    <property type="project" value="InterPro"/>
</dbReference>
<dbReference type="Gene3D" id="2.60.40.1180">
    <property type="entry name" value="Golgi alpha-mannosidase II"/>
    <property type="match status" value="2"/>
</dbReference>
<dbReference type="STRING" id="51028.A0A0N4VM64"/>
<dbReference type="PROSITE" id="PS00129">
    <property type="entry name" value="GLYCOSYL_HYDROL_F31_1"/>
    <property type="match status" value="1"/>
</dbReference>
<gene>
    <name evidence="8" type="ORF">EVEC_LOCUS11260</name>
</gene>
<keyword evidence="3" id="KW-0325">Glycoprotein</keyword>
<reference evidence="10" key="1">
    <citation type="submission" date="2017-02" db="UniProtKB">
        <authorList>
            <consortium name="WormBaseParasite"/>
        </authorList>
    </citation>
    <scope>IDENTIFICATION</scope>
</reference>
<protein>
    <submittedName>
        <fullName evidence="10">Gal_mutarotas_2 domain-containing protein</fullName>
    </submittedName>
</protein>
<evidence type="ECO:0000256" key="3">
    <source>
        <dbReference type="ARBA" id="ARBA00023180"/>
    </source>
</evidence>
<dbReference type="Pfam" id="PF01055">
    <property type="entry name" value="Glyco_hydro_31_2nd"/>
    <property type="match status" value="1"/>
</dbReference>
<keyword evidence="2 5" id="KW-0378">Hydrolase</keyword>
<dbReference type="InterPro" id="IPR017853">
    <property type="entry name" value="GH"/>
</dbReference>
<evidence type="ECO:0000259" key="6">
    <source>
        <dbReference type="Pfam" id="PF01055"/>
    </source>
</evidence>
<dbReference type="WBParaSite" id="EVEC_0001201501-mRNA-1">
    <property type="protein sequence ID" value="EVEC_0001201501-mRNA-1"/>
    <property type="gene ID" value="EVEC_0001201501"/>
</dbReference>
<reference evidence="8 9" key="2">
    <citation type="submission" date="2018-10" db="EMBL/GenBank/DDBJ databases">
        <authorList>
            <consortium name="Pathogen Informatics"/>
        </authorList>
    </citation>
    <scope>NUCLEOTIDE SEQUENCE [LARGE SCALE GENOMIC DNA]</scope>
</reference>
<dbReference type="SUPFAM" id="SSF51445">
    <property type="entry name" value="(Trans)glycosidases"/>
    <property type="match status" value="1"/>
</dbReference>
<dbReference type="OrthoDB" id="1334205at2759"/>
<evidence type="ECO:0000256" key="2">
    <source>
        <dbReference type="ARBA" id="ARBA00022801"/>
    </source>
</evidence>
<evidence type="ECO:0000259" key="7">
    <source>
        <dbReference type="Pfam" id="PF21365"/>
    </source>
</evidence>
<evidence type="ECO:0000313" key="8">
    <source>
        <dbReference type="EMBL" id="VDD96509.1"/>
    </source>
</evidence>
<dbReference type="GO" id="GO:0030246">
    <property type="term" value="F:carbohydrate binding"/>
    <property type="evidence" value="ECO:0007669"/>
    <property type="project" value="InterPro"/>
</dbReference>
<dbReference type="PANTHER" id="PTHR22762">
    <property type="entry name" value="ALPHA-GLUCOSIDASE"/>
    <property type="match status" value="1"/>
</dbReference>
<organism evidence="10">
    <name type="scientific">Enterobius vermicularis</name>
    <name type="common">Human pinworm</name>
    <dbReference type="NCBI Taxonomy" id="51028"/>
    <lineage>
        <taxon>Eukaryota</taxon>
        <taxon>Metazoa</taxon>
        <taxon>Ecdysozoa</taxon>
        <taxon>Nematoda</taxon>
        <taxon>Chromadorea</taxon>
        <taxon>Rhabditida</taxon>
        <taxon>Spirurina</taxon>
        <taxon>Oxyuridomorpha</taxon>
        <taxon>Oxyuroidea</taxon>
        <taxon>Oxyuridae</taxon>
        <taxon>Enterobius</taxon>
    </lineage>
</organism>
<dbReference type="InterPro" id="IPR048395">
    <property type="entry name" value="Glyco_hydro_31_C"/>
</dbReference>
<dbReference type="InterPro" id="IPR000322">
    <property type="entry name" value="Glyco_hydro_31_TIM"/>
</dbReference>
<dbReference type="InterPro" id="IPR030458">
    <property type="entry name" value="Glyco_hydro_31_AS"/>
</dbReference>
<dbReference type="Gene3D" id="3.20.20.80">
    <property type="entry name" value="Glycosidases"/>
    <property type="match status" value="2"/>
</dbReference>
<dbReference type="GO" id="GO:0004558">
    <property type="term" value="F:alpha-1,4-glucosidase activity"/>
    <property type="evidence" value="ECO:0007669"/>
    <property type="project" value="TreeGrafter"/>
</dbReference>
<accession>A0A0N4VM64</accession>
<dbReference type="PANTHER" id="PTHR22762:SF133">
    <property type="entry name" value="P-TYPE DOMAIN-CONTAINING PROTEIN"/>
    <property type="match status" value="1"/>
</dbReference>
<dbReference type="InterPro" id="IPR013780">
    <property type="entry name" value="Glyco_hydro_b"/>
</dbReference>
<evidence type="ECO:0000256" key="1">
    <source>
        <dbReference type="ARBA" id="ARBA00007806"/>
    </source>
</evidence>
<keyword evidence="4 5" id="KW-0326">Glycosidase</keyword>
<dbReference type="SUPFAM" id="SSF74650">
    <property type="entry name" value="Galactose mutarotase-like"/>
    <property type="match status" value="1"/>
</dbReference>
<sequence>MLARDEPPNSKGHDRKNLYGVHPFYICLESDGNAHGMLVWNSNAQEVTTGPNPHLVYRTIGGLLDMYFFPGPTPEDVIKQYLAFIGRPMLPAYFALGFQLSRYGYKDLDEMKDAVERVQNYNIPLDIPYADIDYMNRYKDFTTGEDWSDFGNYAKKLHDEGLHLFLIFDPAIQVNYSPYQRAVEMGAKFLEWERFDQVPGDINGLYELTKNTKVPFDGIWIDMNEPSSFGTNQEHPWYFDDSDHPNTKPLFCFLTGKDSAYDVPPFQTQAVYLFGENSYLSTNTLCMSALTAGGEHRFYNTKNLYGLSETIATQSALYVSTGKRGAIISRSEESQPGYNILIVKVESSNFAESTFPSTGHYAGHWLGDNTARWEDLQTSVIGAQEFNIFGIPYVGSDICGFIGNTTEELCLRWQQMGAFHSFSRNHNAKGAAAQDPGMWESVAAASRTALLFRYKYLPYLYSLHFEASRLGGTVIRPLFFEFPRDPGTFDLGHQFMWGSGMMIIPVLEKGVSIVTGYLPEAQWYSMREEEFGAIYRPGNNRFSAKTTELIPVLARGGVIIPRQQPNTTTTASRKNPFELLIAVDYDLKTGAPKKSTGKLYFDDGESIVNNFDSYNYYLWEFLFSVTSTEATLTITPARTGSDLWVPYLETVELVGYKYTMSGSSVKINGKDIAVTAVSGANNVLKFTASKMVNLGTGKAVTVSWSHIAK</sequence>